<reference evidence="2 3" key="1">
    <citation type="submission" date="2020-08" db="EMBL/GenBank/DDBJ databases">
        <title>Genomic Encyclopedia of Type Strains, Phase III (KMG-III): the genomes of soil and plant-associated and newly described type strains.</title>
        <authorList>
            <person name="Whitman W."/>
        </authorList>
    </citation>
    <scope>NUCLEOTIDE SEQUENCE [LARGE SCALE GENOMIC DNA]</scope>
    <source>
        <strain evidence="2 3">CECT 8234</strain>
    </source>
</reference>
<feature type="transmembrane region" description="Helical" evidence="1">
    <location>
        <begin position="99"/>
        <end position="119"/>
    </location>
</feature>
<sequence>MRTGLKPVLWSCAALLLLLTLLVPLLNVFAMLLLMVPYVVLYTTLSPKAFALHLLPVWVLAFFIGGPATLIIGLFFLIPSIVMGHLYIKQAPASRVVRTVGVVVLAQLMLELLILEMILDLSLIKELSSFIRVSVEDLMSQSLLPTEWDSSLTELVIQTMINSIPVTFIMISFTITAIAQFLGRRAVKWSGGPEVPRFTRAREWRLPRLLVVLYLITYVMELFSSTTNESFFSVALLNLVPLLSFVFAFQAVGFFFFLAHQRGWNKAVPVLIAIPVLLFPPLSLIGVLDTAFPIRKSFTKP</sequence>
<feature type="transmembrane region" description="Helical" evidence="1">
    <location>
        <begin position="160"/>
        <end position="183"/>
    </location>
</feature>
<name>A0A7W5C847_9BACL</name>
<dbReference type="PANTHER" id="PTHR41324">
    <property type="entry name" value="MEMBRANE PROTEIN-RELATED"/>
    <property type="match status" value="1"/>
</dbReference>
<dbReference type="PANTHER" id="PTHR41324:SF1">
    <property type="entry name" value="DUF2232 DOMAIN-CONTAINING PROTEIN"/>
    <property type="match status" value="1"/>
</dbReference>
<evidence type="ECO:0000313" key="2">
    <source>
        <dbReference type="EMBL" id="MBB3152885.1"/>
    </source>
</evidence>
<organism evidence="2 3">
    <name type="scientific">Paenibacillus endophyticus</name>
    <dbReference type="NCBI Taxonomy" id="1294268"/>
    <lineage>
        <taxon>Bacteria</taxon>
        <taxon>Bacillati</taxon>
        <taxon>Bacillota</taxon>
        <taxon>Bacilli</taxon>
        <taxon>Bacillales</taxon>
        <taxon>Paenibacillaceae</taxon>
        <taxon>Paenibacillus</taxon>
    </lineage>
</organism>
<protein>
    <submittedName>
        <fullName evidence="2">Uncharacterized protein YybS (DUF2232 family)</fullName>
    </submittedName>
</protein>
<gene>
    <name evidence="2" type="ORF">FHS16_002942</name>
</gene>
<keyword evidence="1" id="KW-1133">Transmembrane helix</keyword>
<feature type="transmembrane region" description="Helical" evidence="1">
    <location>
        <begin position="204"/>
        <end position="223"/>
    </location>
</feature>
<dbReference type="RefSeq" id="WP_221226346.1">
    <property type="nucleotide sequence ID" value="NZ_CBCSLB010000006.1"/>
</dbReference>
<accession>A0A7W5C847</accession>
<dbReference type="Proteomes" id="UP000518605">
    <property type="component" value="Unassembled WGS sequence"/>
</dbReference>
<dbReference type="Pfam" id="PF09991">
    <property type="entry name" value="DUF2232"/>
    <property type="match status" value="1"/>
</dbReference>
<keyword evidence="1" id="KW-0812">Transmembrane</keyword>
<evidence type="ECO:0000256" key="1">
    <source>
        <dbReference type="SAM" id="Phobius"/>
    </source>
</evidence>
<comment type="caution">
    <text evidence="2">The sequence shown here is derived from an EMBL/GenBank/DDBJ whole genome shotgun (WGS) entry which is preliminary data.</text>
</comment>
<dbReference type="InterPro" id="IPR018710">
    <property type="entry name" value="DUF2232"/>
</dbReference>
<feature type="transmembrane region" description="Helical" evidence="1">
    <location>
        <begin position="54"/>
        <end position="78"/>
    </location>
</feature>
<keyword evidence="3" id="KW-1185">Reference proteome</keyword>
<feature type="transmembrane region" description="Helical" evidence="1">
    <location>
        <begin position="235"/>
        <end position="258"/>
    </location>
</feature>
<evidence type="ECO:0000313" key="3">
    <source>
        <dbReference type="Proteomes" id="UP000518605"/>
    </source>
</evidence>
<proteinExistence type="predicted"/>
<feature type="transmembrane region" description="Helical" evidence="1">
    <location>
        <begin position="270"/>
        <end position="292"/>
    </location>
</feature>
<dbReference type="EMBL" id="JACHXW010000007">
    <property type="protein sequence ID" value="MBB3152885.1"/>
    <property type="molecule type" value="Genomic_DNA"/>
</dbReference>
<dbReference type="AlphaFoldDB" id="A0A7W5C847"/>
<keyword evidence="1" id="KW-0472">Membrane</keyword>